<gene>
    <name evidence="2" type="ORF">HYPSUDRAFT_199151</name>
</gene>
<evidence type="ECO:0000313" key="3">
    <source>
        <dbReference type="Proteomes" id="UP000054270"/>
    </source>
</evidence>
<evidence type="ECO:0000313" key="2">
    <source>
        <dbReference type="EMBL" id="KJA26428.1"/>
    </source>
</evidence>
<name>A0A0D2MR01_HYPSF</name>
<dbReference type="Proteomes" id="UP000054270">
    <property type="component" value="Unassembled WGS sequence"/>
</dbReference>
<reference evidence="3" key="1">
    <citation type="submission" date="2014-04" db="EMBL/GenBank/DDBJ databases">
        <title>Evolutionary Origins and Diversification of the Mycorrhizal Mutualists.</title>
        <authorList>
            <consortium name="DOE Joint Genome Institute"/>
            <consortium name="Mycorrhizal Genomics Consortium"/>
            <person name="Kohler A."/>
            <person name="Kuo A."/>
            <person name="Nagy L.G."/>
            <person name="Floudas D."/>
            <person name="Copeland A."/>
            <person name="Barry K.W."/>
            <person name="Cichocki N."/>
            <person name="Veneault-Fourrey C."/>
            <person name="LaButti K."/>
            <person name="Lindquist E.A."/>
            <person name="Lipzen A."/>
            <person name="Lundell T."/>
            <person name="Morin E."/>
            <person name="Murat C."/>
            <person name="Riley R."/>
            <person name="Ohm R."/>
            <person name="Sun H."/>
            <person name="Tunlid A."/>
            <person name="Henrissat B."/>
            <person name="Grigoriev I.V."/>
            <person name="Hibbett D.S."/>
            <person name="Martin F."/>
        </authorList>
    </citation>
    <scope>NUCLEOTIDE SEQUENCE [LARGE SCALE GENOMIC DNA]</scope>
    <source>
        <strain evidence="3">FD-334 SS-4</strain>
    </source>
</reference>
<organism evidence="2 3">
    <name type="scientific">Hypholoma sublateritium (strain FD-334 SS-4)</name>
    <dbReference type="NCBI Taxonomy" id="945553"/>
    <lineage>
        <taxon>Eukaryota</taxon>
        <taxon>Fungi</taxon>
        <taxon>Dikarya</taxon>
        <taxon>Basidiomycota</taxon>
        <taxon>Agaricomycotina</taxon>
        <taxon>Agaricomycetes</taxon>
        <taxon>Agaricomycetidae</taxon>
        <taxon>Agaricales</taxon>
        <taxon>Agaricineae</taxon>
        <taxon>Strophariaceae</taxon>
        <taxon>Hypholoma</taxon>
    </lineage>
</organism>
<accession>A0A0D2MR01</accession>
<proteinExistence type="predicted"/>
<keyword evidence="3" id="KW-1185">Reference proteome</keyword>
<evidence type="ECO:0000256" key="1">
    <source>
        <dbReference type="SAM" id="MobiDB-lite"/>
    </source>
</evidence>
<feature type="region of interest" description="Disordered" evidence="1">
    <location>
        <begin position="36"/>
        <end position="56"/>
    </location>
</feature>
<dbReference type="EMBL" id="KN817528">
    <property type="protein sequence ID" value="KJA26428.1"/>
    <property type="molecule type" value="Genomic_DNA"/>
</dbReference>
<sequence length="173" mass="18894">MQIMMRTRRAAARGRARWMRRALVRVRACPCDGLRRHKAQSRPAPGQTPAEWKLGAHPPAHDPVTLLCTYARSAHIPIAMAYLIAIAISAGVRAGLDAAAEAEAEVNASADGDRPAFIAITIAPRDPSLHGRTSMRVLVLVAWRRGEPPRGGEARCERRADSERRRICAGILP</sequence>
<dbReference type="AlphaFoldDB" id="A0A0D2MR01"/>
<protein>
    <submittedName>
        <fullName evidence="2">Uncharacterized protein</fullName>
    </submittedName>
</protein>